<feature type="compositionally biased region" description="Polar residues" evidence="1">
    <location>
        <begin position="32"/>
        <end position="41"/>
    </location>
</feature>
<dbReference type="AlphaFoldDB" id="A0A087SML5"/>
<dbReference type="GeneID" id="23613446"/>
<evidence type="ECO:0000313" key="3">
    <source>
        <dbReference type="Proteomes" id="UP000028924"/>
    </source>
</evidence>
<keyword evidence="3" id="KW-1185">Reference proteome</keyword>
<dbReference type="RefSeq" id="XP_011399925.1">
    <property type="nucleotide sequence ID" value="XM_011401623.1"/>
</dbReference>
<evidence type="ECO:0000313" key="2">
    <source>
        <dbReference type="EMBL" id="KFM26969.1"/>
    </source>
</evidence>
<reference evidence="2 3" key="1">
    <citation type="journal article" date="2014" name="BMC Genomics">
        <title>Oil accumulation mechanisms of the oleaginous microalga Chlorella protothecoides revealed through its genome, transcriptomes, and proteomes.</title>
        <authorList>
            <person name="Gao C."/>
            <person name="Wang Y."/>
            <person name="Shen Y."/>
            <person name="Yan D."/>
            <person name="He X."/>
            <person name="Dai J."/>
            <person name="Wu Q."/>
        </authorList>
    </citation>
    <scope>NUCLEOTIDE SEQUENCE [LARGE SCALE GENOMIC DNA]</scope>
    <source>
        <strain evidence="2 3">0710</strain>
    </source>
</reference>
<sequence length="59" mass="6138">MSPLGPCAAHRLPSSRPKGATGVGPLRRRQPSAVSAAQSRHASAPVWPARADAAGWRAR</sequence>
<name>A0A087SML5_AUXPR</name>
<dbReference type="KEGG" id="apro:F751_2055"/>
<evidence type="ECO:0000256" key="1">
    <source>
        <dbReference type="SAM" id="MobiDB-lite"/>
    </source>
</evidence>
<accession>A0A087SML5</accession>
<dbReference type="Proteomes" id="UP000028924">
    <property type="component" value="Unassembled WGS sequence"/>
</dbReference>
<dbReference type="EMBL" id="KL662138">
    <property type="protein sequence ID" value="KFM26969.1"/>
    <property type="molecule type" value="Genomic_DNA"/>
</dbReference>
<organism evidence="2 3">
    <name type="scientific">Auxenochlorella protothecoides</name>
    <name type="common">Green microalga</name>
    <name type="synonym">Chlorella protothecoides</name>
    <dbReference type="NCBI Taxonomy" id="3075"/>
    <lineage>
        <taxon>Eukaryota</taxon>
        <taxon>Viridiplantae</taxon>
        <taxon>Chlorophyta</taxon>
        <taxon>core chlorophytes</taxon>
        <taxon>Trebouxiophyceae</taxon>
        <taxon>Chlorellales</taxon>
        <taxon>Chlorellaceae</taxon>
        <taxon>Auxenochlorella</taxon>
    </lineage>
</organism>
<proteinExistence type="predicted"/>
<protein>
    <submittedName>
        <fullName evidence="2">Uncharacterized protein</fullName>
    </submittedName>
</protein>
<feature type="region of interest" description="Disordered" evidence="1">
    <location>
        <begin position="1"/>
        <end position="59"/>
    </location>
</feature>
<gene>
    <name evidence="2" type="ORF">F751_2055</name>
</gene>